<evidence type="ECO:0000313" key="10">
    <source>
        <dbReference type="Proteomes" id="UP000281975"/>
    </source>
</evidence>
<evidence type="ECO:0000256" key="5">
    <source>
        <dbReference type="ARBA" id="ARBA00023124"/>
    </source>
</evidence>
<dbReference type="PANTHER" id="PTHR13604">
    <property type="entry name" value="DC12-RELATED"/>
    <property type="match status" value="1"/>
</dbReference>
<reference evidence="9 10" key="1">
    <citation type="submission" date="2018-10" db="EMBL/GenBank/DDBJ databases">
        <title>Genomic Encyclopedia of Type Strains, Phase IV (KMG-IV): sequencing the most valuable type-strain genomes for metagenomic binning, comparative biology and taxonomic classification.</title>
        <authorList>
            <person name="Goeker M."/>
        </authorList>
    </citation>
    <scope>NUCLEOTIDE SEQUENCE [LARGE SCALE GENOMIC DNA]</scope>
    <source>
        <strain evidence="9 10">DSM 23229</strain>
    </source>
</reference>
<dbReference type="EC" id="3.4.-.-" evidence="8"/>
<keyword evidence="2 8" id="KW-0645">Protease</keyword>
<dbReference type="GO" id="GO:0106300">
    <property type="term" value="P:protein-DNA covalent cross-linking repair"/>
    <property type="evidence" value="ECO:0007669"/>
    <property type="project" value="InterPro"/>
</dbReference>
<keyword evidence="10" id="KW-1185">Reference proteome</keyword>
<dbReference type="OrthoDB" id="6192129at2"/>
<evidence type="ECO:0000256" key="2">
    <source>
        <dbReference type="ARBA" id="ARBA00022670"/>
    </source>
</evidence>
<dbReference type="Gene3D" id="3.90.1680.10">
    <property type="entry name" value="SOS response associated peptidase-like"/>
    <property type="match status" value="1"/>
</dbReference>
<dbReference type="InterPro" id="IPR003738">
    <property type="entry name" value="SRAP"/>
</dbReference>
<dbReference type="GO" id="GO:0016829">
    <property type="term" value="F:lyase activity"/>
    <property type="evidence" value="ECO:0007669"/>
    <property type="project" value="UniProtKB-KW"/>
</dbReference>
<keyword evidence="3" id="KW-0227">DNA damage</keyword>
<dbReference type="PANTHER" id="PTHR13604:SF0">
    <property type="entry name" value="ABASIC SITE PROCESSING PROTEIN HMCES"/>
    <property type="match status" value="1"/>
</dbReference>
<keyword evidence="4 8" id="KW-0378">Hydrolase</keyword>
<evidence type="ECO:0000256" key="3">
    <source>
        <dbReference type="ARBA" id="ARBA00022763"/>
    </source>
</evidence>
<evidence type="ECO:0000256" key="4">
    <source>
        <dbReference type="ARBA" id="ARBA00022801"/>
    </source>
</evidence>
<dbReference type="SUPFAM" id="SSF143081">
    <property type="entry name" value="BB1717-like"/>
    <property type="match status" value="1"/>
</dbReference>
<dbReference type="GO" id="GO:0008233">
    <property type="term" value="F:peptidase activity"/>
    <property type="evidence" value="ECO:0007669"/>
    <property type="project" value="UniProtKB-KW"/>
</dbReference>
<evidence type="ECO:0000256" key="8">
    <source>
        <dbReference type="RuleBase" id="RU364100"/>
    </source>
</evidence>
<keyword evidence="6" id="KW-0238">DNA-binding</keyword>
<dbReference type="GO" id="GO:0006508">
    <property type="term" value="P:proteolysis"/>
    <property type="evidence" value="ECO:0007669"/>
    <property type="project" value="UniProtKB-KW"/>
</dbReference>
<protein>
    <recommendedName>
        <fullName evidence="8">Abasic site processing protein</fullName>
        <ecNumber evidence="8">3.4.-.-</ecNumber>
    </recommendedName>
</protein>
<evidence type="ECO:0000256" key="6">
    <source>
        <dbReference type="ARBA" id="ARBA00023125"/>
    </source>
</evidence>
<dbReference type="Proteomes" id="UP000281975">
    <property type="component" value="Unassembled WGS sequence"/>
</dbReference>
<proteinExistence type="inferred from homology"/>
<accession>A0A420WXX6</accession>
<dbReference type="AlphaFoldDB" id="A0A420WXX6"/>
<dbReference type="Pfam" id="PF02586">
    <property type="entry name" value="SRAP"/>
    <property type="match status" value="1"/>
</dbReference>
<evidence type="ECO:0000256" key="1">
    <source>
        <dbReference type="ARBA" id="ARBA00008136"/>
    </source>
</evidence>
<comment type="similarity">
    <text evidence="1 8">Belongs to the SOS response-associated peptidase family.</text>
</comment>
<evidence type="ECO:0000313" key="9">
    <source>
        <dbReference type="EMBL" id="RKR04532.1"/>
    </source>
</evidence>
<dbReference type="GO" id="GO:0003697">
    <property type="term" value="F:single-stranded DNA binding"/>
    <property type="evidence" value="ECO:0007669"/>
    <property type="project" value="InterPro"/>
</dbReference>
<keyword evidence="7" id="KW-0456">Lyase</keyword>
<keyword evidence="5" id="KW-0190">Covalent protein-DNA linkage</keyword>
<sequence length="226" mass="25326">MAGRLHIDQFDPATLLPRLKGSETLITSPNMAPRRHLTAIRLEHGTLQAVPMFWGMTPGWLEVLDHAPHNARAESLDERRMFREAFAARRCLVPVSGVYVWKEQLRMKQPFLVTTASRAPFLLAAIWCRYFTDATTAFDSLALVTVEANAFLAPVTDRFPTLIAPDEAQAWLDPRTPLTQARSLLAPAPNEQLGLFPVSRRVNNPAHQGRECAWPTGPMHLVTDMP</sequence>
<gene>
    <name evidence="9" type="ORF">C7446_1741</name>
</gene>
<evidence type="ECO:0000256" key="7">
    <source>
        <dbReference type="ARBA" id="ARBA00023239"/>
    </source>
</evidence>
<dbReference type="EMBL" id="RBIN01000004">
    <property type="protein sequence ID" value="RKR04532.1"/>
    <property type="molecule type" value="Genomic_DNA"/>
</dbReference>
<dbReference type="InterPro" id="IPR036590">
    <property type="entry name" value="SRAP-like"/>
</dbReference>
<name>A0A420WXX6_9GAMM</name>
<comment type="caution">
    <text evidence="9">The sequence shown here is derived from an EMBL/GenBank/DDBJ whole genome shotgun (WGS) entry which is preliminary data.</text>
</comment>
<organism evidence="9 10">
    <name type="scientific">Kushneria sinocarnis</name>
    <dbReference type="NCBI Taxonomy" id="595502"/>
    <lineage>
        <taxon>Bacteria</taxon>
        <taxon>Pseudomonadati</taxon>
        <taxon>Pseudomonadota</taxon>
        <taxon>Gammaproteobacteria</taxon>
        <taxon>Oceanospirillales</taxon>
        <taxon>Halomonadaceae</taxon>
        <taxon>Kushneria</taxon>
    </lineage>
</organism>
<dbReference type="RefSeq" id="WP_121172671.1">
    <property type="nucleotide sequence ID" value="NZ_RBIN01000004.1"/>
</dbReference>